<evidence type="ECO:0000313" key="2">
    <source>
        <dbReference type="EMBL" id="PSX43633.1"/>
    </source>
</evidence>
<protein>
    <submittedName>
        <fullName evidence="1">Uncharacterized protein</fullName>
    </submittedName>
</protein>
<organism evidence="1 4">
    <name type="scientific">Photobacterium kishitanii</name>
    <dbReference type="NCBI Taxonomy" id="318456"/>
    <lineage>
        <taxon>Bacteria</taxon>
        <taxon>Pseudomonadati</taxon>
        <taxon>Pseudomonadota</taxon>
        <taxon>Gammaproteobacteria</taxon>
        <taxon>Vibrionales</taxon>
        <taxon>Vibrionaceae</taxon>
        <taxon>Photobacterium</taxon>
    </lineage>
</organism>
<reference evidence="3 4" key="1">
    <citation type="submission" date="2018-01" db="EMBL/GenBank/DDBJ databases">
        <title>Whole genome sequencing of Histamine producing bacteria.</title>
        <authorList>
            <person name="Butler K."/>
        </authorList>
    </citation>
    <scope>NUCLEOTIDE SEQUENCE [LARGE SCALE GENOMIC DNA]</scope>
    <source>
        <strain evidence="2 3">A1-4</strain>
        <strain evidence="1 4">FS-7.2</strain>
    </source>
</reference>
<dbReference type="RefSeq" id="WP_036794112.1">
    <property type="nucleotide sequence ID" value="NZ_JAUZMV010000001.1"/>
</dbReference>
<accession>A0A0B7JA25</accession>
<dbReference type="Proteomes" id="UP000240728">
    <property type="component" value="Unassembled WGS sequence"/>
</dbReference>
<keyword evidence="3" id="KW-1185">Reference proteome</keyword>
<dbReference type="EMBL" id="PYNF01000027">
    <property type="protein sequence ID" value="PSU93835.1"/>
    <property type="molecule type" value="Genomic_DNA"/>
</dbReference>
<comment type="caution">
    <text evidence="1">The sequence shown here is derived from an EMBL/GenBank/DDBJ whole genome shotgun (WGS) entry which is preliminary data.</text>
</comment>
<dbReference type="Proteomes" id="UP000241426">
    <property type="component" value="Unassembled WGS sequence"/>
</dbReference>
<gene>
    <name evidence="2" type="ORF">C0W53_17935</name>
    <name evidence="1" type="ORF">C9J27_20745</name>
</gene>
<evidence type="ECO:0000313" key="3">
    <source>
        <dbReference type="Proteomes" id="UP000240728"/>
    </source>
</evidence>
<dbReference type="EMBL" id="PYOZ01000014">
    <property type="protein sequence ID" value="PSX43633.1"/>
    <property type="molecule type" value="Genomic_DNA"/>
</dbReference>
<evidence type="ECO:0000313" key="4">
    <source>
        <dbReference type="Proteomes" id="UP000241426"/>
    </source>
</evidence>
<dbReference type="GeneID" id="29944945"/>
<dbReference type="AlphaFoldDB" id="A0A2T3KCV9"/>
<dbReference type="OrthoDB" id="5821126at2"/>
<sequence length="98" mass="11030">MSGFAYPYTCPLIDTQIGRAKGDLTTYARDLLRSYNVEISGQEMLLAGEELFSALSDIFEKTRTANEDMRTAAHKQIVALEAENMELRALLYCQRMAS</sequence>
<proteinExistence type="predicted"/>
<name>A0A2T3KCV9_9GAMM</name>
<evidence type="ECO:0000313" key="1">
    <source>
        <dbReference type="EMBL" id="PSU93835.1"/>
    </source>
</evidence>
<accession>A0A2T3KCV9</accession>